<dbReference type="Pfam" id="PF07752">
    <property type="entry name" value="S-layer"/>
    <property type="match status" value="1"/>
</dbReference>
<dbReference type="KEGG" id="mmav:RE476_03965"/>
<dbReference type="InterPro" id="IPR010319">
    <property type="entry name" value="Transglutaminase-like_Cys_pept"/>
</dbReference>
<dbReference type="Proteomes" id="UP001183006">
    <property type="component" value="Chromosome"/>
</dbReference>
<dbReference type="PANTHER" id="PTHR39327:SF1">
    <property type="entry name" value="BLR5470 PROTEIN"/>
    <property type="match status" value="1"/>
</dbReference>
<evidence type="ECO:0000259" key="1">
    <source>
        <dbReference type="Pfam" id="PF07752"/>
    </source>
</evidence>
<sequence>MNIWKQYKGLTLTLVLFLTIVFSCGCIAGDEPVVSESINVNNNTSGVVPEDFKVINESNEEKMLEIDSTSYTTALKKTAILELENGYSLKVLDVDKQEERILVSLRKDGNEYATRTMLTGHTYSVKDTKDQNVIYSIHVDEIFDNSFVVELTYTIKPEILLETEVYEGKVREIEVRINEDTISRTYRWEYENTEFTVEYEYNIEAYDTYSERSRYRDYTHFVNDPYDDLLISQITTQMGELADDAGYSRNEIPYIAMAFVQSLPYVSDSASSGYDEYTRFPFETLYHGGGDCEDSSILLASILYDMGYGVALIELPGHMAVGVKGDDNLEGSYYDYSGTRYYYLETTNSGWNVGVIPDEYINADATVLPITRGYPELRIGFSGTAKSNGYVSYVNLEIEVENVGSLVAEDLVIYATLESTTEGMVWDDLQTDTDMDLNVDDTVTYTVSNLHVPAGEKYRVGIWAWDSNANSEYVFSDWTTA</sequence>
<accession>A0AA51UGW5</accession>
<protein>
    <submittedName>
        <fullName evidence="2">S-layer protein domain-containing protein</fullName>
    </submittedName>
</protein>
<dbReference type="Gene3D" id="3.10.620.30">
    <property type="match status" value="1"/>
</dbReference>
<dbReference type="AlphaFoldDB" id="A0AA51UGW5"/>
<organism evidence="2 3">
    <name type="scientific">Methanolobus mangrovi</name>
    <dbReference type="NCBI Taxonomy" id="3072977"/>
    <lineage>
        <taxon>Archaea</taxon>
        <taxon>Methanobacteriati</taxon>
        <taxon>Methanobacteriota</taxon>
        <taxon>Stenosarchaea group</taxon>
        <taxon>Methanomicrobia</taxon>
        <taxon>Methanosarcinales</taxon>
        <taxon>Methanosarcinaceae</taxon>
        <taxon>Methanolobus</taxon>
    </lineage>
</organism>
<proteinExistence type="predicted"/>
<dbReference type="PANTHER" id="PTHR39327">
    <property type="match status" value="1"/>
</dbReference>
<name>A0AA51UGW5_9EURY</name>
<dbReference type="GeneID" id="84229268"/>
<evidence type="ECO:0000313" key="3">
    <source>
        <dbReference type="Proteomes" id="UP001183006"/>
    </source>
</evidence>
<reference evidence="2" key="1">
    <citation type="submission" date="2023-08" db="EMBL/GenBank/DDBJ databases">
        <title>Methanolobus mangrovi sp. nov. and Methanolobus sediminis sp. nov, two novel methylotrophic methanogens isolated from mangrove sediments in China.</title>
        <authorList>
            <person name="Zhou J."/>
        </authorList>
    </citation>
    <scope>NUCLEOTIDE SEQUENCE</scope>
    <source>
        <strain evidence="2">FTZ2</strain>
    </source>
</reference>
<dbReference type="RefSeq" id="WP_309309108.1">
    <property type="nucleotide sequence ID" value="NZ_CP133594.1"/>
</dbReference>
<dbReference type="InterPro" id="IPR006457">
    <property type="entry name" value="S_layer-rel_Mac"/>
</dbReference>
<dbReference type="EMBL" id="CP133594">
    <property type="protein sequence ID" value="WMW22993.1"/>
    <property type="molecule type" value="Genomic_DNA"/>
</dbReference>
<evidence type="ECO:0000313" key="2">
    <source>
        <dbReference type="EMBL" id="WMW22993.1"/>
    </source>
</evidence>
<dbReference type="PROSITE" id="PS51257">
    <property type="entry name" value="PROKAR_LIPOPROTEIN"/>
    <property type="match status" value="1"/>
</dbReference>
<gene>
    <name evidence="2" type="ORF">RE476_03965</name>
</gene>
<feature type="domain" description="S-layer family duplication" evidence="1">
    <location>
        <begin position="44"/>
        <end position="146"/>
    </location>
</feature>
<dbReference type="Gene3D" id="2.60.98.40">
    <property type="match status" value="1"/>
</dbReference>
<keyword evidence="3" id="KW-1185">Reference proteome</keyword>